<reference evidence="4" key="1">
    <citation type="journal article" date="2019" name="Int. J. Syst. Evol. Microbiol.">
        <title>The Global Catalogue of Microorganisms (GCM) 10K type strain sequencing project: providing services to taxonomists for standard genome sequencing and annotation.</title>
        <authorList>
            <consortium name="The Broad Institute Genomics Platform"/>
            <consortium name="The Broad Institute Genome Sequencing Center for Infectious Disease"/>
            <person name="Wu L."/>
            <person name="Ma J."/>
        </authorList>
    </citation>
    <scope>NUCLEOTIDE SEQUENCE [LARGE SCALE GENOMIC DNA]</scope>
    <source>
        <strain evidence="4">JCM 18410</strain>
    </source>
</reference>
<gene>
    <name evidence="3" type="ORF">GCM10023336_51160</name>
</gene>
<accession>A0ABP9L2R8</accession>
<comment type="caution">
    <text evidence="3">The sequence shown here is derived from an EMBL/GenBank/DDBJ whole genome shotgun (WGS) entry which is preliminary data.</text>
</comment>
<protein>
    <submittedName>
        <fullName evidence="3">Uncharacterized protein</fullName>
    </submittedName>
</protein>
<feature type="compositionally biased region" description="Basic and acidic residues" evidence="1">
    <location>
        <begin position="88"/>
        <end position="99"/>
    </location>
</feature>
<keyword evidence="4" id="KW-1185">Reference proteome</keyword>
<evidence type="ECO:0000313" key="3">
    <source>
        <dbReference type="EMBL" id="GAA5068214.1"/>
    </source>
</evidence>
<evidence type="ECO:0000256" key="2">
    <source>
        <dbReference type="SAM" id="Phobius"/>
    </source>
</evidence>
<feature type="region of interest" description="Disordered" evidence="1">
    <location>
        <begin position="88"/>
        <end position="127"/>
    </location>
</feature>
<feature type="compositionally biased region" description="Basic and acidic residues" evidence="1">
    <location>
        <begin position="117"/>
        <end position="127"/>
    </location>
</feature>
<dbReference type="EMBL" id="BAABKC010000079">
    <property type="protein sequence ID" value="GAA5068214.1"/>
    <property type="molecule type" value="Genomic_DNA"/>
</dbReference>
<evidence type="ECO:0000256" key="1">
    <source>
        <dbReference type="SAM" id="MobiDB-lite"/>
    </source>
</evidence>
<dbReference type="Proteomes" id="UP001500124">
    <property type="component" value="Unassembled WGS sequence"/>
</dbReference>
<evidence type="ECO:0000313" key="4">
    <source>
        <dbReference type="Proteomes" id="UP001500124"/>
    </source>
</evidence>
<name>A0ABP9L2R8_9ACTN</name>
<proteinExistence type="predicted"/>
<keyword evidence="2" id="KW-0812">Transmembrane</keyword>
<keyword evidence="2" id="KW-0472">Membrane</keyword>
<sequence length="176" mass="18976">MLVVDSTRAESAFAVDVSAALRAATGLIGSDPLPPWPPPEPDPDPQAATPVSAATAAIESVVRRTVLFVISPHPYAFAVSRTLARTTDNRTEEPYRRLTESPTGIRGESIGLQRTPVDSRKRDEPRNRSVAGLVVDRCEPEAQTAAGSSSTRRLRVRFGSIWMPGPIVVLMAAFLM</sequence>
<feature type="transmembrane region" description="Helical" evidence="2">
    <location>
        <begin position="158"/>
        <end position="175"/>
    </location>
</feature>
<organism evidence="3 4">
    <name type="scientific">Streptomyces similanensis</name>
    <dbReference type="NCBI Taxonomy" id="1274988"/>
    <lineage>
        <taxon>Bacteria</taxon>
        <taxon>Bacillati</taxon>
        <taxon>Actinomycetota</taxon>
        <taxon>Actinomycetes</taxon>
        <taxon>Kitasatosporales</taxon>
        <taxon>Streptomycetaceae</taxon>
        <taxon>Streptomyces</taxon>
    </lineage>
</organism>
<keyword evidence="2" id="KW-1133">Transmembrane helix</keyword>
<feature type="region of interest" description="Disordered" evidence="1">
    <location>
        <begin position="29"/>
        <end position="52"/>
    </location>
</feature>